<evidence type="ECO:0000313" key="3">
    <source>
        <dbReference type="EMBL" id="GAQ24266.1"/>
    </source>
</evidence>
<dbReference type="EMBL" id="DF976999">
    <property type="protein sequence ID" value="GAQ24266.1"/>
    <property type="molecule type" value="Genomic_DNA"/>
</dbReference>
<evidence type="ECO:0000259" key="2">
    <source>
        <dbReference type="Pfam" id="PF13482"/>
    </source>
</evidence>
<evidence type="ECO:0000313" key="4">
    <source>
        <dbReference type="Proteomes" id="UP000062160"/>
    </source>
</evidence>
<dbReference type="Pfam" id="PF13482">
    <property type="entry name" value="RNase_H_2"/>
    <property type="match status" value="1"/>
</dbReference>
<dbReference type="Gene3D" id="1.25.40.10">
    <property type="entry name" value="Tetratricopeptide repeat domain"/>
    <property type="match status" value="1"/>
</dbReference>
<dbReference type="InterPro" id="IPR036397">
    <property type="entry name" value="RNaseH_sf"/>
</dbReference>
<dbReference type="Proteomes" id="UP000062160">
    <property type="component" value="Unassembled WGS sequence"/>
</dbReference>
<proteinExistence type="predicted"/>
<dbReference type="RefSeq" id="WP_059031366.1">
    <property type="nucleotide sequence ID" value="NZ_DF976999.1"/>
</dbReference>
<dbReference type="AlphaFoldDB" id="A0A0U9HCC9"/>
<accession>A0A0U9HCC9</accession>
<dbReference type="GO" id="GO:0003676">
    <property type="term" value="F:nucleic acid binding"/>
    <property type="evidence" value="ECO:0007669"/>
    <property type="project" value="InterPro"/>
</dbReference>
<dbReference type="InterPro" id="IPR011990">
    <property type="entry name" value="TPR-like_helical_dom_sf"/>
</dbReference>
<keyword evidence="4" id="KW-1185">Reference proteome</keyword>
<dbReference type="InterPro" id="IPR012337">
    <property type="entry name" value="RNaseH-like_sf"/>
</dbReference>
<sequence>MNLSEKLKAYLSKNDIEREKIVAPPENLYDTSDHIETLLNAKTVATPFGEHLVVEKNYPLSHIHGSTELRSVLDIPGHLTRIIAKDDAYKDFDFSNALFIDTETTGLAGGTGTLAFLTGIGFFDKNNFKVIQYFIRDYDEEAAALYSLNALLKNFKNIISFNGRCYDVPLLTTRYLLNRMENPLEDILHLDLLLSARRFYRERLESVSLSSLETNLLFIKRRGDIPGWEIPSVYFRFLNDRNPLPLKPIFYHNCMDILSMVAITDKIAKSLDDPINSESCQNQDYYCIGRVFEDMGMIEESIRCYNEAVKVPEIKEKSYLQLSLLYKRLGNWHKAEELWIKMVEENLNTKFALLELAKYYEHKVKDYNKALKAAQRALEIERKKDVFTGYAHKEEIAELKKRIERIELKKEKSKTAIAL</sequence>
<dbReference type="PANTHER" id="PTHR38462:SF1">
    <property type="entry name" value="YPRB RIBONUCLEASE H-LIKE DOMAIN-CONTAINING PROTEIN"/>
    <property type="match status" value="1"/>
</dbReference>
<name>A0A0U9HCC9_9FIRM</name>
<feature type="coiled-coil region" evidence="1">
    <location>
        <begin position="357"/>
        <end position="416"/>
    </location>
</feature>
<keyword evidence="1" id="KW-0175">Coiled coil</keyword>
<dbReference type="InterPro" id="IPR038720">
    <property type="entry name" value="YprB_RNase_H-like_dom"/>
</dbReference>
<evidence type="ECO:0000256" key="1">
    <source>
        <dbReference type="SAM" id="Coils"/>
    </source>
</evidence>
<dbReference type="SUPFAM" id="SSF53098">
    <property type="entry name" value="Ribonuclease H-like"/>
    <property type="match status" value="1"/>
</dbReference>
<dbReference type="Gene3D" id="3.30.420.10">
    <property type="entry name" value="Ribonuclease H-like superfamily/Ribonuclease H"/>
    <property type="match status" value="1"/>
</dbReference>
<organism evidence="3">
    <name type="scientific">Tepidanaerobacter syntrophicus</name>
    <dbReference type="NCBI Taxonomy" id="224999"/>
    <lineage>
        <taxon>Bacteria</taxon>
        <taxon>Bacillati</taxon>
        <taxon>Bacillota</taxon>
        <taxon>Clostridia</taxon>
        <taxon>Thermosediminibacterales</taxon>
        <taxon>Tepidanaerobacteraceae</taxon>
        <taxon>Tepidanaerobacter</taxon>
    </lineage>
</organism>
<feature type="domain" description="YprB ribonuclease H-like" evidence="2">
    <location>
        <begin position="98"/>
        <end position="267"/>
    </location>
</feature>
<gene>
    <name evidence="3" type="ORF">TSYNT_592</name>
</gene>
<reference evidence="3" key="1">
    <citation type="journal article" date="2016" name="Genome Announc.">
        <title>Draft Genome Sequence of the Syntrophic Lactate-Degrading Bacterium Tepidanaerobacter syntrophicus JLT.</title>
        <authorList>
            <person name="Matsuura N."/>
            <person name="Ohashi A."/>
            <person name="Tourlousse D.M."/>
            <person name="Sekiguchi Y."/>
        </authorList>
    </citation>
    <scope>NUCLEOTIDE SEQUENCE [LARGE SCALE GENOMIC DNA]</scope>
    <source>
        <strain evidence="3">JL</strain>
    </source>
</reference>
<dbReference type="STRING" id="224999.GCA_001485475_00248"/>
<dbReference type="PANTHER" id="PTHR38462">
    <property type="entry name" value="EXONUCLEASE-LIKE PROTEIN"/>
    <property type="match status" value="1"/>
</dbReference>
<protein>
    <recommendedName>
        <fullName evidence="2">YprB ribonuclease H-like domain-containing protein</fullName>
    </recommendedName>
</protein>
<dbReference type="SUPFAM" id="SSF48452">
    <property type="entry name" value="TPR-like"/>
    <property type="match status" value="1"/>
</dbReference>